<feature type="region of interest" description="Disordered" evidence="3">
    <location>
        <begin position="213"/>
        <end position="245"/>
    </location>
</feature>
<dbReference type="InterPro" id="IPR036875">
    <property type="entry name" value="Znf_CCHC_sf"/>
</dbReference>
<dbReference type="EMBL" id="BDDD01000054">
    <property type="protein sequence ID" value="GAV58073.1"/>
    <property type="molecule type" value="Genomic_DNA"/>
</dbReference>
<feature type="domain" description="CCHC-type" evidence="4">
    <location>
        <begin position="288"/>
        <end position="303"/>
    </location>
</feature>
<organism evidence="5 6">
    <name type="scientific">Cephalotus follicularis</name>
    <name type="common">Albany pitcher plant</name>
    <dbReference type="NCBI Taxonomy" id="3775"/>
    <lineage>
        <taxon>Eukaryota</taxon>
        <taxon>Viridiplantae</taxon>
        <taxon>Streptophyta</taxon>
        <taxon>Embryophyta</taxon>
        <taxon>Tracheophyta</taxon>
        <taxon>Spermatophyta</taxon>
        <taxon>Magnoliopsida</taxon>
        <taxon>eudicotyledons</taxon>
        <taxon>Gunneridae</taxon>
        <taxon>Pentapetalae</taxon>
        <taxon>rosids</taxon>
        <taxon>fabids</taxon>
        <taxon>Oxalidales</taxon>
        <taxon>Cephalotaceae</taxon>
        <taxon>Cephalotus</taxon>
    </lineage>
</organism>
<dbReference type="Pfam" id="PF00098">
    <property type="entry name" value="zf-CCHC"/>
    <property type="match status" value="1"/>
</dbReference>
<dbReference type="GO" id="GO:0008270">
    <property type="term" value="F:zinc ion binding"/>
    <property type="evidence" value="ECO:0007669"/>
    <property type="project" value="UniProtKB-KW"/>
</dbReference>
<protein>
    <submittedName>
        <fullName evidence="5">Zf-CCHC domain-containing protein/DUF4219 domain-containing protein/UBN2 domain-containing protein</fullName>
    </submittedName>
</protein>
<accession>A0A1Q3AR77</accession>
<dbReference type="GO" id="GO:0003676">
    <property type="term" value="F:nucleic acid binding"/>
    <property type="evidence" value="ECO:0007669"/>
    <property type="project" value="InterPro"/>
</dbReference>
<keyword evidence="1" id="KW-0479">Metal-binding</keyword>
<evidence type="ECO:0000313" key="5">
    <source>
        <dbReference type="EMBL" id="GAV58073.1"/>
    </source>
</evidence>
<dbReference type="OrthoDB" id="7608935at2759"/>
<keyword evidence="2" id="KW-0175">Coiled coil</keyword>
<gene>
    <name evidence="5" type="ORF">CFOL_v3_01609</name>
</gene>
<dbReference type="PANTHER" id="PTHR34676:SF8">
    <property type="entry name" value="TRANSMEMBRANE PROTEIN"/>
    <property type="match status" value="1"/>
</dbReference>
<feature type="compositionally biased region" description="Basic and acidic residues" evidence="3">
    <location>
        <begin position="213"/>
        <end position="227"/>
    </location>
</feature>
<evidence type="ECO:0000313" key="6">
    <source>
        <dbReference type="Proteomes" id="UP000187406"/>
    </source>
</evidence>
<feature type="domain" description="CCHC-type" evidence="4">
    <location>
        <begin position="525"/>
        <end position="538"/>
    </location>
</feature>
<dbReference type="PANTHER" id="PTHR34676">
    <property type="entry name" value="DUF4219 DOMAIN-CONTAINING PROTEIN-RELATED"/>
    <property type="match status" value="1"/>
</dbReference>
<proteinExistence type="predicted"/>
<keyword evidence="6" id="KW-1185">Reference proteome</keyword>
<sequence>MNSNVGESQNISKPPYFDGNNYSHWKAKMTIFIQSLDYNLWDLIVDCPNLPTVILENRDVVSKPRNLYDDNDRKRVQINAKAKHIIICAINSNDFKRISSCVSAKELWYRLEVTYEGTNQVKEAKISMLVHEYEMFTMNENEDIKSMFSRFTNIINALQALDKTYSNSEMVRKILRCLPRSWMPKVTAIEEAKNLNVLPLEDLLGSLMTHELSMQKKDDDEEKEKKKIVALKSSQTEDSEDDDDDDEELAFITRKFKKFLASKKKFGGKPNKRIHQKGEASKLEEIICFECNKPGHYKSDCPRLKKKDLYKKKKKAMIATWDDSDESSSDEDSNDDVAQIALMALEEQEEEESDEVTYDELVLVVEKYSSMIASLKKKVKLLVNENDELKLAKEETSNEIEVDLLENELAYLVKENKNLKEEIEALKKTFSKFSNSSEKLENLLGMQRCVFDKAGLGYEEMNNVKLYQTFFERKEKIERENVEKAKIKKEIVKIICDYCGRNGHTSSTCFHKRNAMSRINVNNSCNFCGKHGHTSSQCYHRKKAMNKKRMNVLCTRCGKYGHTYSSCFHRRNNMYKRRVVISCNNCGNNGHTSTSCFYKQNVLNDLNFSRIKRSWVPKGTILTNPKGPKVCWVPQMNT</sequence>
<dbReference type="Proteomes" id="UP000187406">
    <property type="component" value="Unassembled WGS sequence"/>
</dbReference>
<dbReference type="InParanoid" id="A0A1Q3AR77"/>
<evidence type="ECO:0000256" key="3">
    <source>
        <dbReference type="SAM" id="MobiDB-lite"/>
    </source>
</evidence>
<dbReference type="PROSITE" id="PS50158">
    <property type="entry name" value="ZF_CCHC"/>
    <property type="match status" value="4"/>
</dbReference>
<feature type="coiled-coil region" evidence="2">
    <location>
        <begin position="365"/>
        <end position="436"/>
    </location>
</feature>
<name>A0A1Q3AR77_CEPFO</name>
<feature type="domain" description="CCHC-type" evidence="4">
    <location>
        <begin position="583"/>
        <end position="596"/>
    </location>
</feature>
<reference evidence="6" key="1">
    <citation type="submission" date="2016-04" db="EMBL/GenBank/DDBJ databases">
        <title>Cephalotus genome sequencing.</title>
        <authorList>
            <person name="Fukushima K."/>
            <person name="Hasebe M."/>
            <person name="Fang X."/>
        </authorList>
    </citation>
    <scope>NUCLEOTIDE SEQUENCE [LARGE SCALE GENOMIC DNA]</scope>
    <source>
        <strain evidence="6">cv. St1</strain>
    </source>
</reference>
<dbReference type="Pfam" id="PF14223">
    <property type="entry name" value="Retrotran_gag_2"/>
    <property type="match status" value="1"/>
</dbReference>
<dbReference type="SUPFAM" id="SSF57756">
    <property type="entry name" value="Retrovirus zinc finger-like domains"/>
    <property type="match status" value="3"/>
</dbReference>
<evidence type="ECO:0000256" key="1">
    <source>
        <dbReference type="PROSITE-ProRule" id="PRU00047"/>
    </source>
</evidence>
<dbReference type="Gene3D" id="4.10.60.10">
    <property type="entry name" value="Zinc finger, CCHC-type"/>
    <property type="match status" value="3"/>
</dbReference>
<keyword evidence="1" id="KW-0862">Zinc</keyword>
<keyword evidence="1" id="KW-0863">Zinc-finger</keyword>
<dbReference type="AlphaFoldDB" id="A0A1Q3AR77"/>
<evidence type="ECO:0000259" key="4">
    <source>
        <dbReference type="PROSITE" id="PS50158"/>
    </source>
</evidence>
<comment type="caution">
    <text evidence="5">The sequence shown here is derived from an EMBL/GenBank/DDBJ whole genome shotgun (WGS) entry which is preliminary data.</text>
</comment>
<evidence type="ECO:0000256" key="2">
    <source>
        <dbReference type="SAM" id="Coils"/>
    </source>
</evidence>
<dbReference type="SMART" id="SM00343">
    <property type="entry name" value="ZnF_C2HC"/>
    <property type="match status" value="5"/>
</dbReference>
<feature type="domain" description="CCHC-type" evidence="4">
    <location>
        <begin position="554"/>
        <end position="567"/>
    </location>
</feature>
<dbReference type="InterPro" id="IPR001878">
    <property type="entry name" value="Znf_CCHC"/>
</dbReference>